<dbReference type="Proteomes" id="UP001352263">
    <property type="component" value="Unassembled WGS sequence"/>
</dbReference>
<dbReference type="Gene3D" id="3.40.50.300">
    <property type="entry name" value="P-loop containing nucleotide triphosphate hydrolases"/>
    <property type="match status" value="1"/>
</dbReference>
<evidence type="ECO:0008006" key="3">
    <source>
        <dbReference type="Google" id="ProtNLM"/>
    </source>
</evidence>
<gene>
    <name evidence="1" type="ORF">RY831_27680</name>
</gene>
<protein>
    <recommendedName>
        <fullName evidence="3">ATP-binding protein</fullName>
    </recommendedName>
</protein>
<organism evidence="1 2">
    <name type="scientific">Noviherbaspirillum album</name>
    <dbReference type="NCBI Taxonomy" id="3080276"/>
    <lineage>
        <taxon>Bacteria</taxon>
        <taxon>Pseudomonadati</taxon>
        <taxon>Pseudomonadota</taxon>
        <taxon>Betaproteobacteria</taxon>
        <taxon>Burkholderiales</taxon>
        <taxon>Oxalobacteraceae</taxon>
        <taxon>Noviherbaspirillum</taxon>
    </lineage>
</organism>
<name>A0ABU6JGZ7_9BURK</name>
<evidence type="ECO:0000313" key="2">
    <source>
        <dbReference type="Proteomes" id="UP001352263"/>
    </source>
</evidence>
<proteinExistence type="predicted"/>
<dbReference type="SUPFAM" id="SSF52540">
    <property type="entry name" value="P-loop containing nucleoside triphosphate hydrolases"/>
    <property type="match status" value="1"/>
</dbReference>
<dbReference type="RefSeq" id="WP_326509572.1">
    <property type="nucleotide sequence ID" value="NZ_JAWIIV010000040.1"/>
</dbReference>
<evidence type="ECO:0000313" key="1">
    <source>
        <dbReference type="EMBL" id="MEC4722945.1"/>
    </source>
</evidence>
<dbReference type="InterPro" id="IPR027417">
    <property type="entry name" value="P-loop_NTPase"/>
</dbReference>
<keyword evidence="2" id="KW-1185">Reference proteome</keyword>
<reference evidence="1 2" key="1">
    <citation type="submission" date="2023-10" db="EMBL/GenBank/DDBJ databases">
        <title>Noviherbaspirillum sp. CPCC 100848 genome assembly.</title>
        <authorList>
            <person name="Li X.Y."/>
            <person name="Fang X.M."/>
        </authorList>
    </citation>
    <scope>NUCLEOTIDE SEQUENCE [LARGE SCALE GENOMIC DNA]</scope>
    <source>
        <strain evidence="1 2">CPCC 100848</strain>
    </source>
</reference>
<comment type="caution">
    <text evidence="1">The sequence shown here is derived from an EMBL/GenBank/DDBJ whole genome shotgun (WGS) entry which is preliminary data.</text>
</comment>
<accession>A0ABU6JGZ7</accession>
<dbReference type="EMBL" id="JAWIIV010000040">
    <property type="protein sequence ID" value="MEC4722945.1"/>
    <property type="molecule type" value="Genomic_DNA"/>
</dbReference>
<sequence length="202" mass="22914">MKTDDGRIVIISGKSRSGKSVYTERRTRSDRRVFAWDPEDQWSKIRGYQRVTSRAELARLADKTGQMKIAYVASANLKEEFEFFCRCAFHWGRFHGGGVVIAEELADVTTTAKAPDAWGILIRRGLKRGITLYCISQRWAEADKTAFGNASEYVCFMSASADDVAYLGRKTRIPQADLDGLMPLQYIRFEPGKPLEKGKIRF</sequence>